<proteinExistence type="predicted"/>
<protein>
    <submittedName>
        <fullName evidence="4">CSON000203 protein</fullName>
    </submittedName>
</protein>
<name>A0A336MRF5_CULSO</name>
<evidence type="ECO:0000256" key="1">
    <source>
        <dbReference type="SAM" id="Phobius"/>
    </source>
</evidence>
<dbReference type="VEuPathDB" id="VectorBase:CSON000203"/>
<feature type="chain" id="PRO_5036062367" evidence="2">
    <location>
        <begin position="22"/>
        <end position="373"/>
    </location>
</feature>
<reference evidence="4" key="2">
    <citation type="submission" date="2018-07" db="EMBL/GenBank/DDBJ databases">
        <authorList>
            <person name="Quirk P.G."/>
            <person name="Krulwich T.A."/>
        </authorList>
    </citation>
    <scope>NUCLEOTIDE SEQUENCE</scope>
</reference>
<accession>A0A336MRF5</accession>
<gene>
    <name evidence="4" type="primary">CSON000203</name>
</gene>
<feature type="transmembrane region" description="Helical" evidence="1">
    <location>
        <begin position="255"/>
        <end position="278"/>
    </location>
</feature>
<evidence type="ECO:0000256" key="2">
    <source>
        <dbReference type="SAM" id="SignalP"/>
    </source>
</evidence>
<evidence type="ECO:0000313" key="4">
    <source>
        <dbReference type="EMBL" id="SSX28538.1"/>
    </source>
</evidence>
<dbReference type="AlphaFoldDB" id="A0A336MRF5"/>
<sequence length="373" mass="41848">MIEFNSIQLFLIFVGITQVQGNFILDFMTNSPKKIRECFEPEELSNITVKSDTQMSNKFIAVCMIENDLTLENCFELDSPKKYLFLSNKSEVSLGIVGSSIGNTTFEKKNVTFCGFDSLNIGAFHGNLKIDFLSFKKIENLQFGPQSFTNLNGTTVSFLNTNITSPLNVTNIRQLVIRDSNLTALQIGSNVRFKNYDYIIKNVGLVCVRTASRSVECKNEVKLPSKNANRTSKALKPSTTSSIESNDFQVIIKQIPFYGFFGLLIACSLMIMVTICVCKSNTTLKKKNKILKNKQNDNENGILNEYEDVINVETQANTAAESTSVDLINQEILNDKLKMNIPEGSLALYKIENKIDTILTPDGEEPNFEFDNE</sequence>
<organism evidence="4">
    <name type="scientific">Culicoides sonorensis</name>
    <name type="common">Biting midge</name>
    <dbReference type="NCBI Taxonomy" id="179676"/>
    <lineage>
        <taxon>Eukaryota</taxon>
        <taxon>Metazoa</taxon>
        <taxon>Ecdysozoa</taxon>
        <taxon>Arthropoda</taxon>
        <taxon>Hexapoda</taxon>
        <taxon>Insecta</taxon>
        <taxon>Pterygota</taxon>
        <taxon>Neoptera</taxon>
        <taxon>Endopterygota</taxon>
        <taxon>Diptera</taxon>
        <taxon>Nematocera</taxon>
        <taxon>Chironomoidea</taxon>
        <taxon>Ceratopogonidae</taxon>
        <taxon>Ceratopogoninae</taxon>
        <taxon>Culicoides</taxon>
        <taxon>Monoculicoides</taxon>
    </lineage>
</organism>
<dbReference type="EMBL" id="UFQS01001027">
    <property type="protein sequence ID" value="SSX08622.1"/>
    <property type="molecule type" value="Genomic_DNA"/>
</dbReference>
<keyword evidence="1" id="KW-0812">Transmembrane</keyword>
<keyword evidence="2" id="KW-0732">Signal</keyword>
<evidence type="ECO:0000313" key="3">
    <source>
        <dbReference type="EMBL" id="SSX08622.1"/>
    </source>
</evidence>
<dbReference type="EMBL" id="UFQT01001027">
    <property type="protein sequence ID" value="SSX28538.1"/>
    <property type="molecule type" value="Genomic_DNA"/>
</dbReference>
<keyword evidence="1" id="KW-0472">Membrane</keyword>
<keyword evidence="1" id="KW-1133">Transmembrane helix</keyword>
<feature type="signal peptide" evidence="2">
    <location>
        <begin position="1"/>
        <end position="21"/>
    </location>
</feature>
<reference evidence="3" key="1">
    <citation type="submission" date="2018-04" db="EMBL/GenBank/DDBJ databases">
        <authorList>
            <person name="Go L.Y."/>
            <person name="Mitchell J.A."/>
        </authorList>
    </citation>
    <scope>NUCLEOTIDE SEQUENCE</scope>
    <source>
        <tissue evidence="3">Whole organism</tissue>
    </source>
</reference>